<reference evidence="4" key="1">
    <citation type="submission" date="2018-06" db="EMBL/GenBank/DDBJ databases">
        <authorList>
            <person name="Zhirakovskaya E."/>
        </authorList>
    </citation>
    <scope>NUCLEOTIDE SEQUENCE</scope>
</reference>
<organism evidence="4">
    <name type="scientific">hydrothermal vent metagenome</name>
    <dbReference type="NCBI Taxonomy" id="652676"/>
    <lineage>
        <taxon>unclassified sequences</taxon>
        <taxon>metagenomes</taxon>
        <taxon>ecological metagenomes</taxon>
    </lineage>
</organism>
<keyword evidence="2 4" id="KW-0560">Oxidoreductase</keyword>
<dbReference type="InterPro" id="IPR013785">
    <property type="entry name" value="Aldolase_TIM"/>
</dbReference>
<evidence type="ECO:0000313" key="4">
    <source>
        <dbReference type="EMBL" id="VAX04240.1"/>
    </source>
</evidence>
<gene>
    <name evidence="4" type="ORF">MNBD_ALPHA03-2081</name>
</gene>
<feature type="domain" description="NADH:flavin oxidoreductase/NADH oxidase N-terminal" evidence="3">
    <location>
        <begin position="118"/>
        <end position="235"/>
    </location>
</feature>
<dbReference type="GO" id="GO:0008670">
    <property type="term" value="F:2,4-dienoyl-CoA reductase (NADPH) activity"/>
    <property type="evidence" value="ECO:0007669"/>
    <property type="project" value="UniProtKB-EC"/>
</dbReference>
<dbReference type="Pfam" id="PF00724">
    <property type="entry name" value="Oxidored_FMN"/>
    <property type="match status" value="3"/>
</dbReference>
<dbReference type="Gene3D" id="3.20.20.70">
    <property type="entry name" value="Aldolase class I"/>
    <property type="match status" value="1"/>
</dbReference>
<dbReference type="EMBL" id="UOFW01000082">
    <property type="protein sequence ID" value="VAX04240.1"/>
    <property type="molecule type" value="Genomic_DNA"/>
</dbReference>
<feature type="domain" description="NADH:flavin oxidoreductase/NADH oxidase N-terminal" evidence="3">
    <location>
        <begin position="287"/>
        <end position="340"/>
    </location>
</feature>
<evidence type="ECO:0000259" key="3">
    <source>
        <dbReference type="Pfam" id="PF00724"/>
    </source>
</evidence>
<feature type="domain" description="NADH:flavin oxidoreductase/NADH oxidase N-terminal" evidence="3">
    <location>
        <begin position="5"/>
        <end position="104"/>
    </location>
</feature>
<dbReference type="EC" id="1.3.1.34" evidence="4"/>
<dbReference type="CDD" id="cd02803">
    <property type="entry name" value="OYE_like_FMN_family"/>
    <property type="match status" value="1"/>
</dbReference>
<dbReference type="PANTHER" id="PTHR43656">
    <property type="entry name" value="BINDING OXIDOREDUCTASE, PUTATIVE (AFU_ORTHOLOGUE AFUA_2G08260)-RELATED"/>
    <property type="match status" value="1"/>
</dbReference>
<evidence type="ECO:0000256" key="1">
    <source>
        <dbReference type="ARBA" id="ARBA00022630"/>
    </source>
</evidence>
<dbReference type="SUPFAM" id="SSF49265">
    <property type="entry name" value="Fibronectin type III"/>
    <property type="match status" value="1"/>
</dbReference>
<sequence>MRANILEPIIINGMKVPNRTVVPAMVTRLSAEDGYVNQDIIDRYVSYAKGNVGLIIVEAMAIHTSKSGPLLRISDDTFIDGHKKLTQAIHDTSSSKVVPQIIHFMKVARSGWRQTIDMLSEEDIITIIRNFGDAAARARDAGYDGVELHSAHAYTLSSFLSRHNRRRDRYDGRSLEGRLRMFGDVMAEVRAKVGTDFPVGVRFLADEMIKDGYTLEDSRLIALRMAQLGVDYISLSVGGKFEDAILKEGQPPYPYTGYSGERCMPGASFPKMPHVHYAAAIKEMINSKGFDIPVISVGKINNPEDSEQLLKDGKADMIGMARQLLADPNWPKKVMENREKDIIPCVYCNVCKQLDEKFKEVTCFLWPKGHKQAPDYDPNSLSPTWANTDTLRAKYIDGAVKLKWQRAKGEISGYDLYRAEDDGQVKVIQAKKGTNFTDKSVLGGLKYSYYIRAYTKSGQASPPSNIIELDLPIENFTPQAPIEMPH</sequence>
<dbReference type="InterPro" id="IPR036116">
    <property type="entry name" value="FN3_sf"/>
</dbReference>
<keyword evidence="1" id="KW-0285">Flavoprotein</keyword>
<accession>A0A3B1B1R1</accession>
<dbReference type="AlphaFoldDB" id="A0A3B1B1R1"/>
<protein>
    <submittedName>
        <fullName evidence="4">2,4-dienoyl-CoA reductase [NADPH]</fullName>
        <ecNumber evidence="4">1.3.1.34</ecNumber>
    </submittedName>
</protein>
<dbReference type="SUPFAM" id="SSF51395">
    <property type="entry name" value="FMN-linked oxidoreductases"/>
    <property type="match status" value="1"/>
</dbReference>
<dbReference type="InterPro" id="IPR001155">
    <property type="entry name" value="OxRdtase_FMN_N"/>
</dbReference>
<dbReference type="Gene3D" id="2.60.40.10">
    <property type="entry name" value="Immunoglobulins"/>
    <property type="match status" value="1"/>
</dbReference>
<name>A0A3B1B1R1_9ZZZZ</name>
<evidence type="ECO:0000256" key="2">
    <source>
        <dbReference type="ARBA" id="ARBA00023002"/>
    </source>
</evidence>
<proteinExistence type="predicted"/>
<dbReference type="GO" id="GO:0010181">
    <property type="term" value="F:FMN binding"/>
    <property type="evidence" value="ECO:0007669"/>
    <property type="project" value="InterPro"/>
</dbReference>
<dbReference type="InterPro" id="IPR051799">
    <property type="entry name" value="NADH_flavin_oxidoreductase"/>
</dbReference>
<dbReference type="PANTHER" id="PTHR43656:SF2">
    <property type="entry name" value="BINDING OXIDOREDUCTASE, PUTATIVE (AFU_ORTHOLOGUE AFUA_2G08260)-RELATED"/>
    <property type="match status" value="1"/>
</dbReference>
<dbReference type="InterPro" id="IPR013783">
    <property type="entry name" value="Ig-like_fold"/>
</dbReference>